<dbReference type="InterPro" id="IPR029058">
    <property type="entry name" value="AB_hydrolase_fold"/>
</dbReference>
<dbReference type="InterPro" id="IPR000073">
    <property type="entry name" value="AB_hydrolase_1"/>
</dbReference>
<dbReference type="OrthoDB" id="63519at2"/>
<protein>
    <submittedName>
        <fullName evidence="2">Pimeloyl-ACP methyl ester carboxylesterase</fullName>
    </submittedName>
</protein>
<proteinExistence type="predicted"/>
<accession>A0A1H7JFZ0</accession>
<dbReference type="EMBL" id="FOAP01000002">
    <property type="protein sequence ID" value="SEK73558.1"/>
    <property type="molecule type" value="Genomic_DNA"/>
</dbReference>
<sequence length="319" mass="35101">MSYRRLTRFVVAPDGSRIAYHTHHGKLPSETFLQEMAGWPPVLLTNGIGSSENFWRHIVANLEQDHRVVHWNYRGHGESGDSLSGDYGIPTHVEDLERVTETMMAEGNGRAPHHIAFSMGVRVVLELYRRRPELVPAMTLIAGPAGATGGQDARWTGRLGQGALKQVLRAATPLVPLASPAVRMFLGSPLAYSVGRLTGALRARAPREDIQELFVAVRQMNPTAYWRTLQGLLEGDAWDVLSTVKVPVQLIAAANDQLVPLREMQRMRRQLPHAHWLLVEDAGHAGLVEAGDEIADAVRTFLVDHCLEPSAGPARPDAP</sequence>
<feature type="domain" description="AB hydrolase-1" evidence="1">
    <location>
        <begin position="40"/>
        <end position="289"/>
    </location>
</feature>
<dbReference type="PANTHER" id="PTHR43798">
    <property type="entry name" value="MONOACYLGLYCEROL LIPASE"/>
    <property type="match status" value="1"/>
</dbReference>
<dbReference type="InterPro" id="IPR050266">
    <property type="entry name" value="AB_hydrolase_sf"/>
</dbReference>
<dbReference type="Pfam" id="PF00561">
    <property type="entry name" value="Abhydrolase_1"/>
    <property type="match status" value="1"/>
</dbReference>
<keyword evidence="3" id="KW-1185">Reference proteome</keyword>
<reference evidence="3" key="1">
    <citation type="submission" date="2016-10" db="EMBL/GenBank/DDBJ databases">
        <authorList>
            <person name="Varghese N."/>
            <person name="Submissions S."/>
        </authorList>
    </citation>
    <scope>NUCLEOTIDE SEQUENCE [LARGE SCALE GENOMIC DNA]</scope>
    <source>
        <strain evidence="3">DSM 17044</strain>
    </source>
</reference>
<gene>
    <name evidence="2" type="ORF">SAMN05444354_102201</name>
</gene>
<dbReference type="PANTHER" id="PTHR43798:SF33">
    <property type="entry name" value="HYDROLASE, PUTATIVE (AFU_ORTHOLOGUE AFUA_2G14860)-RELATED"/>
    <property type="match status" value="1"/>
</dbReference>
<dbReference type="SUPFAM" id="SSF53474">
    <property type="entry name" value="alpha/beta-Hydrolases"/>
    <property type="match status" value="1"/>
</dbReference>
<dbReference type="AlphaFoldDB" id="A0A1H7JFZ0"/>
<evidence type="ECO:0000313" key="3">
    <source>
        <dbReference type="Proteomes" id="UP000182719"/>
    </source>
</evidence>
<evidence type="ECO:0000259" key="1">
    <source>
        <dbReference type="Pfam" id="PF00561"/>
    </source>
</evidence>
<dbReference type="GO" id="GO:0016020">
    <property type="term" value="C:membrane"/>
    <property type="evidence" value="ECO:0007669"/>
    <property type="project" value="TreeGrafter"/>
</dbReference>
<name>A0A1H7JFZ0_STIAU</name>
<organism evidence="2 3">
    <name type="scientific">Stigmatella aurantiaca</name>
    <dbReference type="NCBI Taxonomy" id="41"/>
    <lineage>
        <taxon>Bacteria</taxon>
        <taxon>Pseudomonadati</taxon>
        <taxon>Myxococcota</taxon>
        <taxon>Myxococcia</taxon>
        <taxon>Myxococcales</taxon>
        <taxon>Cystobacterineae</taxon>
        <taxon>Archangiaceae</taxon>
        <taxon>Stigmatella</taxon>
    </lineage>
</organism>
<dbReference type="Proteomes" id="UP000182719">
    <property type="component" value="Unassembled WGS sequence"/>
</dbReference>
<evidence type="ECO:0000313" key="2">
    <source>
        <dbReference type="EMBL" id="SEK73558.1"/>
    </source>
</evidence>
<dbReference type="Gene3D" id="3.40.50.1820">
    <property type="entry name" value="alpha/beta hydrolase"/>
    <property type="match status" value="1"/>
</dbReference>